<sequence>MLWVEDPQEEAMSDNNDLNTFAKNQLKYRAEFYNSDHFLAHAIDSIEKIASLISASLFDGGKLMFCGNGGSAAESQHMAAEYCATLDHNKPREGYRAIALTTDTSFMSAWSNDFGFGGIFERQISVLGEEGDILVCYSTSGNSENILRAAKLASSKNIDVIAFTGGNGGKLS</sequence>
<dbReference type="PROSITE" id="PS51464">
    <property type="entry name" value="SIS"/>
    <property type="match status" value="1"/>
</dbReference>
<accession>A0A382EHC5</accession>
<dbReference type="GO" id="GO:1901135">
    <property type="term" value="P:carbohydrate derivative metabolic process"/>
    <property type="evidence" value="ECO:0007669"/>
    <property type="project" value="InterPro"/>
</dbReference>
<dbReference type="InterPro" id="IPR050099">
    <property type="entry name" value="SIS_GmhA/DiaA_subfam"/>
</dbReference>
<dbReference type="Pfam" id="PF13580">
    <property type="entry name" value="SIS_2"/>
    <property type="match status" value="1"/>
</dbReference>
<name>A0A382EHC5_9ZZZZ</name>
<dbReference type="InterPro" id="IPR001347">
    <property type="entry name" value="SIS_dom"/>
</dbReference>
<dbReference type="SUPFAM" id="SSF53697">
    <property type="entry name" value="SIS domain"/>
    <property type="match status" value="1"/>
</dbReference>
<dbReference type="CDD" id="cd05006">
    <property type="entry name" value="SIS_GmhA"/>
    <property type="match status" value="1"/>
</dbReference>
<dbReference type="InterPro" id="IPR035461">
    <property type="entry name" value="GmhA/DiaA"/>
</dbReference>
<evidence type="ECO:0000313" key="2">
    <source>
        <dbReference type="EMBL" id="SVB49732.1"/>
    </source>
</evidence>
<feature type="domain" description="SIS" evidence="1">
    <location>
        <begin position="53"/>
        <end position="172"/>
    </location>
</feature>
<feature type="non-terminal residue" evidence="2">
    <location>
        <position position="172"/>
    </location>
</feature>
<protein>
    <recommendedName>
        <fullName evidence="1">SIS domain-containing protein</fullName>
    </recommendedName>
</protein>
<dbReference type="InterPro" id="IPR046348">
    <property type="entry name" value="SIS_dom_sf"/>
</dbReference>
<dbReference type="EMBL" id="UINC01044368">
    <property type="protein sequence ID" value="SVB49732.1"/>
    <property type="molecule type" value="Genomic_DNA"/>
</dbReference>
<dbReference type="PANTHER" id="PTHR30390">
    <property type="entry name" value="SEDOHEPTULOSE 7-PHOSPHATE ISOMERASE / DNAA INITIATOR-ASSOCIATING FACTOR FOR REPLICATION INITIATION"/>
    <property type="match status" value="1"/>
</dbReference>
<dbReference type="Gene3D" id="3.40.50.10490">
    <property type="entry name" value="Glucose-6-phosphate isomerase like protein, domain 1"/>
    <property type="match status" value="1"/>
</dbReference>
<dbReference type="AlphaFoldDB" id="A0A382EHC5"/>
<organism evidence="2">
    <name type="scientific">marine metagenome</name>
    <dbReference type="NCBI Taxonomy" id="408172"/>
    <lineage>
        <taxon>unclassified sequences</taxon>
        <taxon>metagenomes</taxon>
        <taxon>ecological metagenomes</taxon>
    </lineage>
</organism>
<evidence type="ECO:0000259" key="1">
    <source>
        <dbReference type="PROSITE" id="PS51464"/>
    </source>
</evidence>
<reference evidence="2" key="1">
    <citation type="submission" date="2018-05" db="EMBL/GenBank/DDBJ databases">
        <authorList>
            <person name="Lanie J.A."/>
            <person name="Ng W.-L."/>
            <person name="Kazmierczak K.M."/>
            <person name="Andrzejewski T.M."/>
            <person name="Davidsen T.M."/>
            <person name="Wayne K.J."/>
            <person name="Tettelin H."/>
            <person name="Glass J.I."/>
            <person name="Rusch D."/>
            <person name="Podicherti R."/>
            <person name="Tsui H.-C.T."/>
            <person name="Winkler M.E."/>
        </authorList>
    </citation>
    <scope>NUCLEOTIDE SEQUENCE</scope>
</reference>
<gene>
    <name evidence="2" type="ORF">METZ01_LOCUS202586</name>
</gene>
<dbReference type="GO" id="GO:0097367">
    <property type="term" value="F:carbohydrate derivative binding"/>
    <property type="evidence" value="ECO:0007669"/>
    <property type="project" value="InterPro"/>
</dbReference>
<proteinExistence type="predicted"/>